<comment type="caution">
    <text evidence="7">The sequence shown here is derived from an EMBL/GenBank/DDBJ whole genome shotgun (WGS) entry which is preliminary data.</text>
</comment>
<dbReference type="Pfam" id="PF00411">
    <property type="entry name" value="Ribosomal_S11"/>
    <property type="match status" value="1"/>
</dbReference>
<dbReference type="GO" id="GO:0003735">
    <property type="term" value="F:structural constituent of ribosome"/>
    <property type="evidence" value="ECO:0007669"/>
    <property type="project" value="InterPro"/>
</dbReference>
<dbReference type="InterPro" id="IPR036967">
    <property type="entry name" value="Ribosomal_uS11_sf"/>
</dbReference>
<dbReference type="GO" id="GO:0005840">
    <property type="term" value="C:ribosome"/>
    <property type="evidence" value="ECO:0007669"/>
    <property type="project" value="UniProtKB-KW"/>
</dbReference>
<name>A0A1F6BMB2_9BACT</name>
<dbReference type="PANTHER" id="PTHR11759">
    <property type="entry name" value="40S RIBOSOMAL PROTEIN S14/30S RIBOSOMAL PROTEIN S11"/>
    <property type="match status" value="1"/>
</dbReference>
<proteinExistence type="inferred from homology"/>
<evidence type="ECO:0000256" key="5">
    <source>
        <dbReference type="HAMAP-Rule" id="MF_01310"/>
    </source>
</evidence>
<sequence>MAERQAAQVGKTTRTQAVRGRIYIRASYNNTSVTVTDETGNVIAWMSAGSLGFSGPKKSTPFAASKVVEAITEKLAKSGLTEVEVFAKGVGSGRDAALRALAAQNLQITSISDVTPIPHNGPRPRKSRRV</sequence>
<dbReference type="GO" id="GO:0006412">
    <property type="term" value="P:translation"/>
    <property type="evidence" value="ECO:0007669"/>
    <property type="project" value="UniProtKB-UniRule"/>
</dbReference>
<dbReference type="STRING" id="1798468.A2110_00900"/>
<keyword evidence="3 5" id="KW-0687">Ribonucleoprotein</keyword>
<evidence type="ECO:0000256" key="1">
    <source>
        <dbReference type="ARBA" id="ARBA00006194"/>
    </source>
</evidence>
<dbReference type="GO" id="GO:1990904">
    <property type="term" value="C:ribonucleoprotein complex"/>
    <property type="evidence" value="ECO:0007669"/>
    <property type="project" value="UniProtKB-KW"/>
</dbReference>
<comment type="function">
    <text evidence="5">Located on the platform of the 30S subunit, it bridges several disparate RNA helices of the 16S rRNA. Forms part of the Shine-Dalgarno cleft in the 70S ribosome.</text>
</comment>
<comment type="subunit">
    <text evidence="5">Part of the 30S ribosomal subunit. Interacts with proteins S7 and S18. Binds to IF-3.</text>
</comment>
<dbReference type="NCBIfam" id="NF003698">
    <property type="entry name" value="PRK05309.1"/>
    <property type="match status" value="1"/>
</dbReference>
<keyword evidence="5" id="KW-0694">RNA-binding</keyword>
<evidence type="ECO:0000256" key="2">
    <source>
        <dbReference type="ARBA" id="ARBA00022980"/>
    </source>
</evidence>
<comment type="similarity">
    <text evidence="1 5 6">Belongs to the universal ribosomal protein uS11 family.</text>
</comment>
<dbReference type="PIRSF" id="PIRSF002131">
    <property type="entry name" value="Ribosomal_S11"/>
    <property type="match status" value="1"/>
</dbReference>
<dbReference type="EMBL" id="MFKH01000006">
    <property type="protein sequence ID" value="OGG37687.1"/>
    <property type="molecule type" value="Genomic_DNA"/>
</dbReference>
<keyword evidence="2 5" id="KW-0689">Ribosomal protein</keyword>
<organism evidence="7 8">
    <name type="scientific">Candidatus Jorgensenbacteria bacterium GWA1_54_12</name>
    <dbReference type="NCBI Taxonomy" id="1798468"/>
    <lineage>
        <taxon>Bacteria</taxon>
        <taxon>Candidatus Joergenseniibacteriota</taxon>
    </lineage>
</organism>
<evidence type="ECO:0000256" key="4">
    <source>
        <dbReference type="ARBA" id="ARBA00035160"/>
    </source>
</evidence>
<protein>
    <recommendedName>
        <fullName evidence="4 5">Small ribosomal subunit protein uS11</fullName>
    </recommendedName>
</protein>
<dbReference type="Proteomes" id="UP000176273">
    <property type="component" value="Unassembled WGS sequence"/>
</dbReference>
<evidence type="ECO:0000313" key="8">
    <source>
        <dbReference type="Proteomes" id="UP000176273"/>
    </source>
</evidence>
<dbReference type="SUPFAM" id="SSF53137">
    <property type="entry name" value="Translational machinery components"/>
    <property type="match status" value="1"/>
</dbReference>
<keyword evidence="5" id="KW-0699">rRNA-binding</keyword>
<dbReference type="HAMAP" id="MF_01310">
    <property type="entry name" value="Ribosomal_uS11"/>
    <property type="match status" value="1"/>
</dbReference>
<dbReference type="GO" id="GO:0019843">
    <property type="term" value="F:rRNA binding"/>
    <property type="evidence" value="ECO:0007669"/>
    <property type="project" value="UniProtKB-UniRule"/>
</dbReference>
<evidence type="ECO:0000256" key="3">
    <source>
        <dbReference type="ARBA" id="ARBA00023274"/>
    </source>
</evidence>
<gene>
    <name evidence="5" type="primary">rpsK</name>
    <name evidence="7" type="ORF">A2110_00900</name>
</gene>
<dbReference type="AlphaFoldDB" id="A0A1F6BMB2"/>
<evidence type="ECO:0000313" key="7">
    <source>
        <dbReference type="EMBL" id="OGG37687.1"/>
    </source>
</evidence>
<dbReference type="InterPro" id="IPR018102">
    <property type="entry name" value="Ribosomal_uS11_CS"/>
</dbReference>
<accession>A0A1F6BMB2</accession>
<dbReference type="InterPro" id="IPR001971">
    <property type="entry name" value="Ribosomal_uS11"/>
</dbReference>
<evidence type="ECO:0000256" key="6">
    <source>
        <dbReference type="RuleBase" id="RU003629"/>
    </source>
</evidence>
<dbReference type="PROSITE" id="PS00054">
    <property type="entry name" value="RIBOSOMAL_S11"/>
    <property type="match status" value="1"/>
</dbReference>
<dbReference type="Gene3D" id="3.30.420.80">
    <property type="entry name" value="Ribosomal protein S11"/>
    <property type="match status" value="1"/>
</dbReference>
<reference evidence="7 8" key="1">
    <citation type="journal article" date="2016" name="Nat. Commun.">
        <title>Thousands of microbial genomes shed light on interconnected biogeochemical processes in an aquifer system.</title>
        <authorList>
            <person name="Anantharaman K."/>
            <person name="Brown C.T."/>
            <person name="Hug L.A."/>
            <person name="Sharon I."/>
            <person name="Castelle C.J."/>
            <person name="Probst A.J."/>
            <person name="Thomas B.C."/>
            <person name="Singh A."/>
            <person name="Wilkins M.J."/>
            <person name="Karaoz U."/>
            <person name="Brodie E.L."/>
            <person name="Williams K.H."/>
            <person name="Hubbard S.S."/>
            <person name="Banfield J.F."/>
        </authorList>
    </citation>
    <scope>NUCLEOTIDE SEQUENCE [LARGE SCALE GENOMIC DNA]</scope>
</reference>